<reference evidence="2 3" key="1">
    <citation type="submission" date="2021-12" db="EMBL/GenBank/DDBJ databases">
        <title>Genome sequencing of bacteria with rrn-lacking chromosome and rrn-plasmid.</title>
        <authorList>
            <person name="Anda M."/>
            <person name="Iwasaki W."/>
        </authorList>
    </citation>
    <scope>NUCLEOTIDE SEQUENCE [LARGE SCALE GENOMIC DNA]</scope>
    <source>
        <strain evidence="2 3">DSM 100852</strain>
    </source>
</reference>
<accession>A0AAU9CIR2</accession>
<organism evidence="2 3">
    <name type="scientific">Fulvitalea axinellae</name>
    <dbReference type="NCBI Taxonomy" id="1182444"/>
    <lineage>
        <taxon>Bacteria</taxon>
        <taxon>Pseudomonadati</taxon>
        <taxon>Bacteroidota</taxon>
        <taxon>Cytophagia</taxon>
        <taxon>Cytophagales</taxon>
        <taxon>Persicobacteraceae</taxon>
        <taxon>Fulvitalea</taxon>
    </lineage>
</organism>
<dbReference type="Gene3D" id="3.30.1920.20">
    <property type="match status" value="1"/>
</dbReference>
<dbReference type="Proteomes" id="UP001348817">
    <property type="component" value="Chromosome"/>
</dbReference>
<sequence length="567" mass="63956">MNKFFTLALALLVSGHFSTAQNQKISSPRIYRDSADVLYWNKKIPVYVRLSSTPDGVGELLKKEDMSKPSPYYFDTEGPNYIRTRWATDAQGNTISPKKEVLWPVEADGLPPVSRANFLYSKKHVRAEKVYYDGSLRVKLSARDAVSGVDSVMYSMDGNEYGLYTGVIPVPAHGDHVLRMYAIDKVGNTEKAKKGGNRKFFVDTAPPKTTHSVKGPHVDNILSPKAKILLNGTDPDSGLKRIGYGLGTASERNYIQPILLVRQPEGDEKLTYHGEDHVGNKEANNTFNFYLDRTAPVTTFSFDKDEYVSPKNYRFVSGRSQLALSAEDNKAGVAGTTFMLDSEHEEVYGQPVKAKYLSQELHTMYFYSTDKVENREKNKRVSFFVDKTKPVLEFRTSGPSVERKDTVFVRSITKVHLKASDPGKVASGVKSVNYFDNGEEHKYGGPFSFDEPYAHKLKVVVTDQVNNVDDFSKTYFVDDFAPEIFCHFSTEPISEKLYPNHVVLYLAGEDKHVGNDLIYYSINGDAEKLYTHPIRYFKAGKKIRIKIRALDYLGNEAVKTIKFSTEK</sequence>
<evidence type="ECO:0000313" key="3">
    <source>
        <dbReference type="Proteomes" id="UP001348817"/>
    </source>
</evidence>
<dbReference type="RefSeq" id="WP_338393045.1">
    <property type="nucleotide sequence ID" value="NZ_AP025314.1"/>
</dbReference>
<evidence type="ECO:0000256" key="1">
    <source>
        <dbReference type="SAM" id="SignalP"/>
    </source>
</evidence>
<name>A0AAU9CIR2_9BACT</name>
<dbReference type="InterPro" id="IPR058094">
    <property type="entry name" value="Ig-like_OmpL47-like"/>
</dbReference>
<evidence type="ECO:0008006" key="4">
    <source>
        <dbReference type="Google" id="ProtNLM"/>
    </source>
</evidence>
<feature type="signal peptide" evidence="1">
    <location>
        <begin position="1"/>
        <end position="20"/>
    </location>
</feature>
<keyword evidence="1" id="KW-0732">Signal</keyword>
<feature type="chain" id="PRO_5043750944" description="Ig-like domain-containing protein" evidence="1">
    <location>
        <begin position="21"/>
        <end position="567"/>
    </location>
</feature>
<dbReference type="AlphaFoldDB" id="A0AAU9CIR2"/>
<proteinExistence type="predicted"/>
<protein>
    <recommendedName>
        <fullName evidence="4">Ig-like domain-containing protein</fullName>
    </recommendedName>
</protein>
<dbReference type="KEGG" id="fax:FUAX_01690"/>
<keyword evidence="3" id="KW-1185">Reference proteome</keyword>
<dbReference type="NCBIfam" id="NF047446">
    <property type="entry name" value="barrel_OmpL47"/>
    <property type="match status" value="1"/>
</dbReference>
<dbReference type="EMBL" id="AP025314">
    <property type="protein sequence ID" value="BDD07737.1"/>
    <property type="molecule type" value="Genomic_DNA"/>
</dbReference>
<evidence type="ECO:0000313" key="2">
    <source>
        <dbReference type="EMBL" id="BDD07737.1"/>
    </source>
</evidence>
<gene>
    <name evidence="2" type="ORF">FUAX_01690</name>
</gene>